<dbReference type="InterPro" id="IPR050453">
    <property type="entry name" value="LIM_Homeobox_TF"/>
</dbReference>
<evidence type="ECO:0000313" key="15">
    <source>
        <dbReference type="Proteomes" id="UP000596742"/>
    </source>
</evidence>
<feature type="domain" description="LIM zinc-binding" evidence="12">
    <location>
        <begin position="50"/>
        <end position="105"/>
    </location>
</feature>
<gene>
    <name evidence="14" type="ORF">MGAL_10B091004</name>
</gene>
<dbReference type="GO" id="GO:0030182">
    <property type="term" value="P:neuron differentiation"/>
    <property type="evidence" value="ECO:0007669"/>
    <property type="project" value="TreeGrafter"/>
</dbReference>
<evidence type="ECO:0000256" key="2">
    <source>
        <dbReference type="ARBA" id="ARBA00022723"/>
    </source>
</evidence>
<keyword evidence="15" id="KW-1185">Reference proteome</keyword>
<keyword evidence="2 10" id="KW-0479">Metal-binding</keyword>
<feature type="DNA-binding region" description="Homeobox" evidence="9">
    <location>
        <begin position="183"/>
        <end position="242"/>
    </location>
</feature>
<keyword evidence="3" id="KW-0677">Repeat</keyword>
<dbReference type="Proteomes" id="UP000596742">
    <property type="component" value="Unassembled WGS sequence"/>
</dbReference>
<dbReference type="GO" id="GO:0046872">
    <property type="term" value="F:metal ion binding"/>
    <property type="evidence" value="ECO:0007669"/>
    <property type="project" value="UniProtKB-KW"/>
</dbReference>
<evidence type="ECO:0000313" key="14">
    <source>
        <dbReference type="EMBL" id="VDI18518.1"/>
    </source>
</evidence>
<evidence type="ECO:0000256" key="3">
    <source>
        <dbReference type="ARBA" id="ARBA00022737"/>
    </source>
</evidence>
<accession>A0A8B6DHG8</accession>
<organism evidence="14 15">
    <name type="scientific">Mytilus galloprovincialis</name>
    <name type="common">Mediterranean mussel</name>
    <dbReference type="NCBI Taxonomy" id="29158"/>
    <lineage>
        <taxon>Eukaryota</taxon>
        <taxon>Metazoa</taxon>
        <taxon>Spiralia</taxon>
        <taxon>Lophotrochozoa</taxon>
        <taxon>Mollusca</taxon>
        <taxon>Bivalvia</taxon>
        <taxon>Autobranchia</taxon>
        <taxon>Pteriomorphia</taxon>
        <taxon>Mytilida</taxon>
        <taxon>Mytiloidea</taxon>
        <taxon>Mytilidae</taxon>
        <taxon>Mytilinae</taxon>
        <taxon>Mytilus</taxon>
    </lineage>
</organism>
<dbReference type="InterPro" id="IPR001781">
    <property type="entry name" value="Znf_LIM"/>
</dbReference>
<dbReference type="PANTHER" id="PTHR24208">
    <property type="entry name" value="LIM/HOMEOBOX PROTEIN LHX"/>
    <property type="match status" value="1"/>
</dbReference>
<dbReference type="InterPro" id="IPR001356">
    <property type="entry name" value="HD"/>
</dbReference>
<dbReference type="GO" id="GO:0000981">
    <property type="term" value="F:DNA-binding transcription factor activity, RNA polymerase II-specific"/>
    <property type="evidence" value="ECO:0007669"/>
    <property type="project" value="TreeGrafter"/>
</dbReference>
<evidence type="ECO:0000256" key="9">
    <source>
        <dbReference type="PROSITE-ProRule" id="PRU00108"/>
    </source>
</evidence>
<name>A0A8B6DHG8_MYTGA</name>
<dbReference type="SUPFAM" id="SSF46689">
    <property type="entry name" value="Homeodomain-like"/>
    <property type="match status" value="1"/>
</dbReference>
<keyword evidence="8 9" id="KW-0539">Nucleus</keyword>
<evidence type="ECO:0000256" key="1">
    <source>
        <dbReference type="ARBA" id="ARBA00004123"/>
    </source>
</evidence>
<comment type="subcellular location">
    <subcellularLocation>
        <location evidence="1 9 11">Nucleus</location>
    </subcellularLocation>
</comment>
<evidence type="ECO:0000256" key="11">
    <source>
        <dbReference type="RuleBase" id="RU000682"/>
    </source>
</evidence>
<dbReference type="Pfam" id="PF00046">
    <property type="entry name" value="Homeodomain"/>
    <property type="match status" value="1"/>
</dbReference>
<evidence type="ECO:0000256" key="4">
    <source>
        <dbReference type="ARBA" id="ARBA00022833"/>
    </source>
</evidence>
<sequence length="340" mass="39138">MGISTDIAHNSFEFEDSGNFTFQCSTSYEDENCSSPDSVFEYTFPTATVHVCYGCNGVVEDQYVLRLNDQSWHPTCLRCSHCHTILDNHNTCYVRGGNIYCRKDEFCIPCTKCNVGIRSDDWVRKARDNCYHLACFNCDICNRQLSTGEQFSLHNNRLLCKIHYLQVLQGNRIGDERLGKRKSKRQRTAFTDDQVHIFQSYFDVEQNPDPQDLDTIAEQAGVARRVAQVWFQNARARSKRNMQMSMGSPASIVSKESKIRGFTLHRHSVLEYDGKDSTAEEPNSVTEQFFCDKPDQKHDHHYHIVQNLVSKYLKSINCEISVMSLLTGVAHNKVDIIWEM</sequence>
<dbReference type="EMBL" id="UYJE01003346">
    <property type="protein sequence ID" value="VDI18518.1"/>
    <property type="molecule type" value="Genomic_DNA"/>
</dbReference>
<dbReference type="AlphaFoldDB" id="A0A8B6DHG8"/>
<comment type="caution">
    <text evidence="14">The sequence shown here is derived from an EMBL/GenBank/DDBJ whole genome shotgun (WGS) entry which is preliminary data.</text>
</comment>
<keyword evidence="5 10" id="KW-0440">LIM domain</keyword>
<protein>
    <submittedName>
        <fullName evidence="14">LIM homeobox protein 6/8</fullName>
    </submittedName>
</protein>
<evidence type="ECO:0000259" key="13">
    <source>
        <dbReference type="PROSITE" id="PS50071"/>
    </source>
</evidence>
<dbReference type="SUPFAM" id="SSF57716">
    <property type="entry name" value="Glucocorticoid receptor-like (DNA-binding domain)"/>
    <property type="match status" value="2"/>
</dbReference>
<dbReference type="OrthoDB" id="6048304at2759"/>
<evidence type="ECO:0000256" key="8">
    <source>
        <dbReference type="ARBA" id="ARBA00023242"/>
    </source>
</evidence>
<dbReference type="PROSITE" id="PS00478">
    <property type="entry name" value="LIM_DOMAIN_1"/>
    <property type="match status" value="1"/>
</dbReference>
<feature type="domain" description="LIM zinc-binding" evidence="12">
    <location>
        <begin position="108"/>
        <end position="170"/>
    </location>
</feature>
<dbReference type="GO" id="GO:0000977">
    <property type="term" value="F:RNA polymerase II transcription regulatory region sequence-specific DNA binding"/>
    <property type="evidence" value="ECO:0007669"/>
    <property type="project" value="TreeGrafter"/>
</dbReference>
<proteinExistence type="predicted"/>
<dbReference type="InterPro" id="IPR009057">
    <property type="entry name" value="Homeodomain-like_sf"/>
</dbReference>
<keyword evidence="7 9" id="KW-0371">Homeobox</keyword>
<dbReference type="PANTHER" id="PTHR24208:SF127">
    <property type="entry name" value="LIM_HOMEOBOX PROTEIN AWH"/>
    <property type="match status" value="1"/>
</dbReference>
<dbReference type="Pfam" id="PF00412">
    <property type="entry name" value="LIM"/>
    <property type="match status" value="2"/>
</dbReference>
<reference evidence="14" key="1">
    <citation type="submission" date="2018-11" db="EMBL/GenBank/DDBJ databases">
        <authorList>
            <person name="Alioto T."/>
            <person name="Alioto T."/>
        </authorList>
    </citation>
    <scope>NUCLEOTIDE SEQUENCE</scope>
</reference>
<keyword evidence="6 9" id="KW-0238">DNA-binding</keyword>
<evidence type="ECO:0000256" key="10">
    <source>
        <dbReference type="PROSITE-ProRule" id="PRU00125"/>
    </source>
</evidence>
<evidence type="ECO:0000256" key="6">
    <source>
        <dbReference type="ARBA" id="ARBA00023125"/>
    </source>
</evidence>
<dbReference type="PROSITE" id="PS50023">
    <property type="entry name" value="LIM_DOMAIN_2"/>
    <property type="match status" value="2"/>
</dbReference>
<keyword evidence="4 10" id="KW-0862">Zinc</keyword>
<dbReference type="SMART" id="SM00132">
    <property type="entry name" value="LIM"/>
    <property type="match status" value="2"/>
</dbReference>
<evidence type="ECO:0000256" key="7">
    <source>
        <dbReference type="ARBA" id="ARBA00023155"/>
    </source>
</evidence>
<feature type="domain" description="Homeobox" evidence="13">
    <location>
        <begin position="181"/>
        <end position="241"/>
    </location>
</feature>
<dbReference type="SMART" id="SM00389">
    <property type="entry name" value="HOX"/>
    <property type="match status" value="1"/>
</dbReference>
<evidence type="ECO:0000259" key="12">
    <source>
        <dbReference type="PROSITE" id="PS50023"/>
    </source>
</evidence>
<dbReference type="GO" id="GO:0005634">
    <property type="term" value="C:nucleus"/>
    <property type="evidence" value="ECO:0007669"/>
    <property type="project" value="UniProtKB-SubCell"/>
</dbReference>
<dbReference type="PROSITE" id="PS50071">
    <property type="entry name" value="HOMEOBOX_2"/>
    <property type="match status" value="1"/>
</dbReference>
<dbReference type="CDD" id="cd00086">
    <property type="entry name" value="homeodomain"/>
    <property type="match status" value="1"/>
</dbReference>
<evidence type="ECO:0000256" key="5">
    <source>
        <dbReference type="ARBA" id="ARBA00023038"/>
    </source>
</evidence>
<dbReference type="Gene3D" id="2.10.110.10">
    <property type="entry name" value="Cysteine Rich Protein"/>
    <property type="match status" value="2"/>
</dbReference>
<dbReference type="Gene3D" id="1.10.10.60">
    <property type="entry name" value="Homeodomain-like"/>
    <property type="match status" value="1"/>
</dbReference>